<evidence type="ECO:0000313" key="4">
    <source>
        <dbReference type="EMBL" id="CAG7834564.1"/>
    </source>
</evidence>
<evidence type="ECO:0000259" key="3">
    <source>
        <dbReference type="Pfam" id="PF13017"/>
    </source>
</evidence>
<organism evidence="4 5">
    <name type="scientific">Allacma fusca</name>
    <dbReference type="NCBI Taxonomy" id="39272"/>
    <lineage>
        <taxon>Eukaryota</taxon>
        <taxon>Metazoa</taxon>
        <taxon>Ecdysozoa</taxon>
        <taxon>Arthropoda</taxon>
        <taxon>Hexapoda</taxon>
        <taxon>Collembola</taxon>
        <taxon>Symphypleona</taxon>
        <taxon>Sminthuridae</taxon>
        <taxon>Allacma</taxon>
    </lineage>
</organism>
<protein>
    <recommendedName>
        <fullName evidence="3">Maelstrom domain-containing protein</fullName>
    </recommendedName>
</protein>
<comment type="similarity">
    <text evidence="1">Belongs to the maelstrom family.</text>
</comment>
<gene>
    <name evidence="4" type="ORF">AFUS01_LOCUS44055</name>
</gene>
<dbReference type="GO" id="GO:0031047">
    <property type="term" value="P:regulatory ncRNA-mediated gene silencing"/>
    <property type="evidence" value="ECO:0007669"/>
    <property type="project" value="UniProtKB-KW"/>
</dbReference>
<name>A0A8J2LK04_9HEXA</name>
<dbReference type="EMBL" id="CAJVCH010570286">
    <property type="protein sequence ID" value="CAG7834564.1"/>
    <property type="molecule type" value="Genomic_DNA"/>
</dbReference>
<dbReference type="InterPro" id="IPR024970">
    <property type="entry name" value="Maelstrom"/>
</dbReference>
<dbReference type="Proteomes" id="UP000708208">
    <property type="component" value="Unassembled WGS sequence"/>
</dbReference>
<evidence type="ECO:0000256" key="1">
    <source>
        <dbReference type="ARBA" id="ARBA00007057"/>
    </source>
</evidence>
<sequence length="307" mass="34362">MSGDPEERIYTVVKANVIKHPLSNDEVFPVEFSMAAFSLKRGVIESYTAIIEPLPLPSGSAYNARVLKDDTDLPLPGVESDLFSESSQDYGTIAANVKRMIFMHLPTSTGRLTKKVVFCMTSDFPAAAGTFRWLGANCNDSTLGKFLVDIEILDLSRLFYRLSLFVNSRNPSFSNGMTQFHLVAVGEKQLNRPNAWSFRNEITCPFHCKAGSNKMDMCAKNWVLRRIFTILKEFVDVLGLKGSTGHNVETYPSANFAPKIEFLRTKSVINENKLEFTKTGFSTTPTEQCHLRFICTSFLTAVFPSPH</sequence>
<comment type="caution">
    <text evidence="4">The sequence shown here is derived from an EMBL/GenBank/DDBJ whole genome shotgun (WGS) entry which is preliminary data.</text>
</comment>
<reference evidence="4" key="1">
    <citation type="submission" date="2021-06" db="EMBL/GenBank/DDBJ databases">
        <authorList>
            <person name="Hodson N. C."/>
            <person name="Mongue J. A."/>
            <person name="Jaron S. K."/>
        </authorList>
    </citation>
    <scope>NUCLEOTIDE SEQUENCE</scope>
</reference>
<keyword evidence="5" id="KW-1185">Reference proteome</keyword>
<dbReference type="AlphaFoldDB" id="A0A8J2LK04"/>
<dbReference type="GO" id="GO:0060964">
    <property type="term" value="P:regulation of miRNA-mediated gene silencing"/>
    <property type="evidence" value="ECO:0007669"/>
    <property type="project" value="InterPro"/>
</dbReference>
<dbReference type="OrthoDB" id="24555at2759"/>
<evidence type="ECO:0000313" key="5">
    <source>
        <dbReference type="Proteomes" id="UP000708208"/>
    </source>
</evidence>
<proteinExistence type="inferred from homology"/>
<feature type="domain" description="Maelstrom" evidence="3">
    <location>
        <begin position="22"/>
        <end position="241"/>
    </location>
</feature>
<dbReference type="Pfam" id="PF13017">
    <property type="entry name" value="Maelstrom"/>
    <property type="match status" value="1"/>
</dbReference>
<accession>A0A8J2LK04</accession>
<evidence type="ECO:0000256" key="2">
    <source>
        <dbReference type="ARBA" id="ARBA00023158"/>
    </source>
</evidence>
<keyword evidence="2" id="KW-0943">RNA-mediated gene silencing</keyword>